<evidence type="ECO:0000256" key="5">
    <source>
        <dbReference type="ARBA" id="ARBA00038063"/>
    </source>
</evidence>
<dbReference type="STRING" id="329885.A0A4U0UIJ2"/>
<gene>
    <name evidence="7" type="ORF">B0A54_12542</name>
</gene>
<dbReference type="AlphaFoldDB" id="A0A4U0UIJ2"/>
<organism evidence="7 8">
    <name type="scientific">Friedmanniomyces endolithicus</name>
    <dbReference type="NCBI Taxonomy" id="329885"/>
    <lineage>
        <taxon>Eukaryota</taxon>
        <taxon>Fungi</taxon>
        <taxon>Dikarya</taxon>
        <taxon>Ascomycota</taxon>
        <taxon>Pezizomycotina</taxon>
        <taxon>Dothideomycetes</taxon>
        <taxon>Dothideomycetidae</taxon>
        <taxon>Mycosphaerellales</taxon>
        <taxon>Teratosphaeriaceae</taxon>
        <taxon>Friedmanniomyces</taxon>
    </lineage>
</organism>
<sequence>MERTEEVQAPADDAVSAVEATSRRSKRIAKQHRSREATPIATGEDEDEGSVRATNSSKRRKSTGSPIRMSAARTLPLLICSVGNPGSTYANTLHSAGHTVVSRLAEHLRYSGLRKERELGNGLVARPAIKGPTGDWTLWQSTSYMNDSGKGVRAAHTAWAKQIPVGEGGKLVVVHDELEKPLGAVTVRTAPGASAKGHNGIKSIMSVVGATPFARIGIGIGRPASREPDEVARYVLKKMTPAEKAKIEGCVEEVIAKLKQLEQG</sequence>
<keyword evidence="2" id="KW-0820">tRNA-binding</keyword>
<evidence type="ECO:0000313" key="8">
    <source>
        <dbReference type="Proteomes" id="UP000310066"/>
    </source>
</evidence>
<keyword evidence="3" id="KW-0378">Hydrolase</keyword>
<evidence type="ECO:0000256" key="3">
    <source>
        <dbReference type="ARBA" id="ARBA00022801"/>
    </source>
</evidence>
<name>A0A4U0UIJ2_9PEZI</name>
<dbReference type="GO" id="GO:0004045">
    <property type="term" value="F:peptidyl-tRNA hydrolase activity"/>
    <property type="evidence" value="ECO:0007669"/>
    <property type="project" value="UniProtKB-EC"/>
</dbReference>
<dbReference type="InterPro" id="IPR036416">
    <property type="entry name" value="Pept_tRNA_hydro_sf"/>
</dbReference>
<dbReference type="OrthoDB" id="1711136at2759"/>
<dbReference type="NCBIfam" id="TIGR00447">
    <property type="entry name" value="pth"/>
    <property type="match status" value="1"/>
</dbReference>
<dbReference type="EC" id="3.1.1.29" evidence="1"/>
<evidence type="ECO:0000256" key="1">
    <source>
        <dbReference type="ARBA" id="ARBA00013260"/>
    </source>
</evidence>
<protein>
    <recommendedName>
        <fullName evidence="1">peptidyl-tRNA hydrolase</fullName>
        <ecNumber evidence="1">3.1.1.29</ecNumber>
    </recommendedName>
</protein>
<comment type="similarity">
    <text evidence="5">Belongs to the PTH family.</text>
</comment>
<dbReference type="InterPro" id="IPR001328">
    <property type="entry name" value="Pept_tRNA_hydro"/>
</dbReference>
<evidence type="ECO:0000256" key="4">
    <source>
        <dbReference type="ARBA" id="ARBA00022884"/>
    </source>
</evidence>
<dbReference type="SUPFAM" id="SSF53178">
    <property type="entry name" value="Peptidyl-tRNA hydrolase-like"/>
    <property type="match status" value="1"/>
</dbReference>
<keyword evidence="4" id="KW-0694">RNA-binding</keyword>
<evidence type="ECO:0000256" key="6">
    <source>
        <dbReference type="SAM" id="MobiDB-lite"/>
    </source>
</evidence>
<evidence type="ECO:0000256" key="2">
    <source>
        <dbReference type="ARBA" id="ARBA00022555"/>
    </source>
</evidence>
<dbReference type="Proteomes" id="UP000310066">
    <property type="component" value="Unassembled WGS sequence"/>
</dbReference>
<dbReference type="PANTHER" id="PTHR17224:SF1">
    <property type="entry name" value="PEPTIDYL-TRNA HYDROLASE"/>
    <property type="match status" value="1"/>
</dbReference>
<feature type="region of interest" description="Disordered" evidence="6">
    <location>
        <begin position="1"/>
        <end position="68"/>
    </location>
</feature>
<dbReference type="PROSITE" id="PS01196">
    <property type="entry name" value="PEPT_TRNA_HYDROL_2"/>
    <property type="match status" value="1"/>
</dbReference>
<proteinExistence type="inferred from homology"/>
<evidence type="ECO:0000313" key="7">
    <source>
        <dbReference type="EMBL" id="TKA35267.1"/>
    </source>
</evidence>
<dbReference type="EMBL" id="NAJP01000071">
    <property type="protein sequence ID" value="TKA35267.1"/>
    <property type="molecule type" value="Genomic_DNA"/>
</dbReference>
<accession>A0A4U0UIJ2</accession>
<comment type="caution">
    <text evidence="7">The sequence shown here is derived from an EMBL/GenBank/DDBJ whole genome shotgun (WGS) entry which is preliminary data.</text>
</comment>
<dbReference type="CDD" id="cd00462">
    <property type="entry name" value="PTH"/>
    <property type="match status" value="1"/>
</dbReference>
<feature type="compositionally biased region" description="Basic residues" evidence="6">
    <location>
        <begin position="23"/>
        <end position="33"/>
    </location>
</feature>
<reference evidence="7 8" key="1">
    <citation type="submission" date="2017-03" db="EMBL/GenBank/DDBJ databases">
        <title>Genomes of endolithic fungi from Antarctica.</title>
        <authorList>
            <person name="Coleine C."/>
            <person name="Masonjones S."/>
            <person name="Stajich J.E."/>
        </authorList>
    </citation>
    <scope>NUCLEOTIDE SEQUENCE [LARGE SCALE GENOMIC DNA]</scope>
    <source>
        <strain evidence="7 8">CCFEE 5311</strain>
    </source>
</reference>
<dbReference type="InterPro" id="IPR018171">
    <property type="entry name" value="Pept_tRNA_hydro_CS"/>
</dbReference>
<dbReference type="Gene3D" id="3.40.50.1470">
    <property type="entry name" value="Peptidyl-tRNA hydrolase"/>
    <property type="match status" value="1"/>
</dbReference>
<dbReference type="PANTHER" id="PTHR17224">
    <property type="entry name" value="PEPTIDYL-TRNA HYDROLASE"/>
    <property type="match status" value="1"/>
</dbReference>
<dbReference type="GO" id="GO:0000049">
    <property type="term" value="F:tRNA binding"/>
    <property type="evidence" value="ECO:0007669"/>
    <property type="project" value="UniProtKB-KW"/>
</dbReference>
<dbReference type="Pfam" id="PF01195">
    <property type="entry name" value="Pept_tRNA_hydro"/>
    <property type="match status" value="1"/>
</dbReference>